<keyword evidence="2" id="KW-1185">Reference proteome</keyword>
<proteinExistence type="predicted"/>
<gene>
    <name evidence="1" type="ORF">E2C01_062968</name>
</gene>
<dbReference type="AlphaFoldDB" id="A0A5B7HJ05"/>
<dbReference type="EMBL" id="VSRR010028327">
    <property type="protein sequence ID" value="MPC68758.1"/>
    <property type="molecule type" value="Genomic_DNA"/>
</dbReference>
<dbReference type="Proteomes" id="UP000324222">
    <property type="component" value="Unassembled WGS sequence"/>
</dbReference>
<reference evidence="1 2" key="1">
    <citation type="submission" date="2019-05" db="EMBL/GenBank/DDBJ databases">
        <title>Another draft genome of Portunus trituberculatus and its Hox gene families provides insights of decapod evolution.</title>
        <authorList>
            <person name="Jeong J.-H."/>
            <person name="Song I."/>
            <person name="Kim S."/>
            <person name="Choi T."/>
            <person name="Kim D."/>
            <person name="Ryu S."/>
            <person name="Kim W."/>
        </authorList>
    </citation>
    <scope>NUCLEOTIDE SEQUENCE [LARGE SCALE GENOMIC DNA]</scope>
    <source>
        <tissue evidence="1">Muscle</tissue>
    </source>
</reference>
<evidence type="ECO:0000313" key="1">
    <source>
        <dbReference type="EMBL" id="MPC68758.1"/>
    </source>
</evidence>
<organism evidence="1 2">
    <name type="scientific">Portunus trituberculatus</name>
    <name type="common">Swimming crab</name>
    <name type="synonym">Neptunus trituberculatus</name>
    <dbReference type="NCBI Taxonomy" id="210409"/>
    <lineage>
        <taxon>Eukaryota</taxon>
        <taxon>Metazoa</taxon>
        <taxon>Ecdysozoa</taxon>
        <taxon>Arthropoda</taxon>
        <taxon>Crustacea</taxon>
        <taxon>Multicrustacea</taxon>
        <taxon>Malacostraca</taxon>
        <taxon>Eumalacostraca</taxon>
        <taxon>Eucarida</taxon>
        <taxon>Decapoda</taxon>
        <taxon>Pleocyemata</taxon>
        <taxon>Brachyura</taxon>
        <taxon>Eubrachyura</taxon>
        <taxon>Portunoidea</taxon>
        <taxon>Portunidae</taxon>
        <taxon>Portuninae</taxon>
        <taxon>Portunus</taxon>
    </lineage>
</organism>
<comment type="caution">
    <text evidence="1">The sequence shown here is derived from an EMBL/GenBank/DDBJ whole genome shotgun (WGS) entry which is preliminary data.</text>
</comment>
<sequence>MATSSPPRPPLYKILFISLFIPHSRLFAPRPSPATLVKGGSAALTDLHRQARTPPRIASHPRRAAPLCNPQGYAQAVPAVIWFRRCRDTARRRGRNVLTPLASIGPALAVTRVHFGAPRRAGAEEGKRFGIILEPLKLPGEGKGQ</sequence>
<name>A0A5B7HJ05_PORTR</name>
<protein>
    <submittedName>
        <fullName evidence="1">Uncharacterized protein</fullName>
    </submittedName>
</protein>
<accession>A0A5B7HJ05</accession>
<evidence type="ECO:0000313" key="2">
    <source>
        <dbReference type="Proteomes" id="UP000324222"/>
    </source>
</evidence>